<gene>
    <name evidence="2" type="ORF">AFUS01_LOCUS18196</name>
</gene>
<proteinExistence type="predicted"/>
<reference evidence="2" key="1">
    <citation type="submission" date="2021-06" db="EMBL/GenBank/DDBJ databases">
        <authorList>
            <person name="Hodson N. C."/>
            <person name="Mongue J. A."/>
            <person name="Jaron S. K."/>
        </authorList>
    </citation>
    <scope>NUCLEOTIDE SEQUENCE</scope>
</reference>
<feature type="compositionally biased region" description="Polar residues" evidence="1">
    <location>
        <begin position="21"/>
        <end position="31"/>
    </location>
</feature>
<sequence>ELELEDDSVEEGLEEEPGSSRFSQWYLSQHGNCPGGL</sequence>
<dbReference type="Proteomes" id="UP000708208">
    <property type="component" value="Unassembled WGS sequence"/>
</dbReference>
<accession>A0A8J2P2H2</accession>
<comment type="caution">
    <text evidence="2">The sequence shown here is derived from an EMBL/GenBank/DDBJ whole genome shotgun (WGS) entry which is preliminary data.</text>
</comment>
<keyword evidence="3" id="KW-1185">Reference proteome</keyword>
<organism evidence="2 3">
    <name type="scientific">Allacma fusca</name>
    <dbReference type="NCBI Taxonomy" id="39272"/>
    <lineage>
        <taxon>Eukaryota</taxon>
        <taxon>Metazoa</taxon>
        <taxon>Ecdysozoa</taxon>
        <taxon>Arthropoda</taxon>
        <taxon>Hexapoda</taxon>
        <taxon>Collembola</taxon>
        <taxon>Symphypleona</taxon>
        <taxon>Sminthuridae</taxon>
        <taxon>Allacma</taxon>
    </lineage>
</organism>
<dbReference type="AlphaFoldDB" id="A0A8J2P2H2"/>
<name>A0A8J2P2H2_9HEXA</name>
<evidence type="ECO:0000256" key="1">
    <source>
        <dbReference type="SAM" id="MobiDB-lite"/>
    </source>
</evidence>
<protein>
    <submittedName>
        <fullName evidence="2">Uncharacterized protein</fullName>
    </submittedName>
</protein>
<feature type="non-terminal residue" evidence="2">
    <location>
        <position position="1"/>
    </location>
</feature>
<feature type="region of interest" description="Disordered" evidence="1">
    <location>
        <begin position="1"/>
        <end position="37"/>
    </location>
</feature>
<evidence type="ECO:0000313" key="2">
    <source>
        <dbReference type="EMBL" id="CAG7729485.1"/>
    </source>
</evidence>
<dbReference type="EMBL" id="CAJVCH010179132">
    <property type="protein sequence ID" value="CAG7729485.1"/>
    <property type="molecule type" value="Genomic_DNA"/>
</dbReference>
<evidence type="ECO:0000313" key="3">
    <source>
        <dbReference type="Proteomes" id="UP000708208"/>
    </source>
</evidence>
<feature type="compositionally biased region" description="Acidic residues" evidence="1">
    <location>
        <begin position="1"/>
        <end position="17"/>
    </location>
</feature>